<name>A0A6G0ZBV8_APHCR</name>
<reference evidence="1 2" key="1">
    <citation type="submission" date="2019-08" db="EMBL/GenBank/DDBJ databases">
        <title>Whole genome of Aphis craccivora.</title>
        <authorList>
            <person name="Voronova N.V."/>
            <person name="Shulinski R.S."/>
            <person name="Bandarenka Y.V."/>
            <person name="Zhorov D.G."/>
            <person name="Warner D."/>
        </authorList>
    </citation>
    <scope>NUCLEOTIDE SEQUENCE [LARGE SCALE GENOMIC DNA]</scope>
    <source>
        <strain evidence="1">180601</strain>
        <tissue evidence="1">Whole Body</tissue>
    </source>
</reference>
<gene>
    <name evidence="1" type="ORF">FWK35_00001501</name>
</gene>
<dbReference type="AlphaFoldDB" id="A0A6G0ZBV8"/>
<keyword evidence="2" id="KW-1185">Reference proteome</keyword>
<organism evidence="1 2">
    <name type="scientific">Aphis craccivora</name>
    <name type="common">Cowpea aphid</name>
    <dbReference type="NCBI Taxonomy" id="307492"/>
    <lineage>
        <taxon>Eukaryota</taxon>
        <taxon>Metazoa</taxon>
        <taxon>Ecdysozoa</taxon>
        <taxon>Arthropoda</taxon>
        <taxon>Hexapoda</taxon>
        <taxon>Insecta</taxon>
        <taxon>Pterygota</taxon>
        <taxon>Neoptera</taxon>
        <taxon>Paraneoptera</taxon>
        <taxon>Hemiptera</taxon>
        <taxon>Sternorrhyncha</taxon>
        <taxon>Aphidomorpha</taxon>
        <taxon>Aphidoidea</taxon>
        <taxon>Aphididae</taxon>
        <taxon>Aphidini</taxon>
        <taxon>Aphis</taxon>
        <taxon>Aphis</taxon>
    </lineage>
</organism>
<proteinExistence type="predicted"/>
<comment type="caution">
    <text evidence="1">The sequence shown here is derived from an EMBL/GenBank/DDBJ whole genome shotgun (WGS) entry which is preliminary data.</text>
</comment>
<dbReference type="Proteomes" id="UP000478052">
    <property type="component" value="Unassembled WGS sequence"/>
</dbReference>
<dbReference type="EMBL" id="VUJU01000852">
    <property type="protein sequence ID" value="KAF0768031.1"/>
    <property type="molecule type" value="Genomic_DNA"/>
</dbReference>
<sequence length="63" mass="7264">MCERSFSKLKLLKTSLRSTTAQENLECLFLMQCERDILNQVDGNHIIDKMCSSSREMNPLLSL</sequence>
<accession>A0A6G0ZBV8</accession>
<evidence type="ECO:0000313" key="1">
    <source>
        <dbReference type="EMBL" id="KAF0768031.1"/>
    </source>
</evidence>
<evidence type="ECO:0000313" key="2">
    <source>
        <dbReference type="Proteomes" id="UP000478052"/>
    </source>
</evidence>
<protein>
    <submittedName>
        <fullName evidence="1">Zinc finger MYM-type protein 1-like</fullName>
    </submittedName>
</protein>